<organism evidence="12 13">
    <name type="scientific">Thyridium curvatum</name>
    <dbReference type="NCBI Taxonomy" id="1093900"/>
    <lineage>
        <taxon>Eukaryota</taxon>
        <taxon>Fungi</taxon>
        <taxon>Dikarya</taxon>
        <taxon>Ascomycota</taxon>
        <taxon>Pezizomycotina</taxon>
        <taxon>Sordariomycetes</taxon>
        <taxon>Sordariomycetidae</taxon>
        <taxon>Thyridiales</taxon>
        <taxon>Thyridiaceae</taxon>
        <taxon>Thyridium</taxon>
    </lineage>
</organism>
<dbReference type="GO" id="GO:0006914">
    <property type="term" value="P:autophagy"/>
    <property type="evidence" value="ECO:0007669"/>
    <property type="project" value="TreeGrafter"/>
</dbReference>
<evidence type="ECO:0000256" key="6">
    <source>
        <dbReference type="ARBA" id="ARBA00023034"/>
    </source>
</evidence>
<evidence type="ECO:0000256" key="3">
    <source>
        <dbReference type="ARBA" id="ARBA00020976"/>
    </source>
</evidence>
<evidence type="ECO:0000259" key="10">
    <source>
        <dbReference type="Pfam" id="PF04136"/>
    </source>
</evidence>
<dbReference type="GO" id="GO:0017119">
    <property type="term" value="C:Golgi transport complex"/>
    <property type="evidence" value="ECO:0007669"/>
    <property type="project" value="TreeGrafter"/>
</dbReference>
<dbReference type="PANTHER" id="PTHR13302">
    <property type="entry name" value="CONSERVED OLIGOMERIC GOLGI COMPLEX COMPONENT 3"/>
    <property type="match status" value="1"/>
</dbReference>
<sequence length="763" mass="85920">MYEDAWYNFDFQHKRNPSQSHGHKRKESLLQQPNGVSQPGDATEPLEELFEDEADPNTPAEATIARRAKSYSDFHDLVREHPVTQSSERRRASRKQDRYWDALAIQEPRHSAFDLDTPIFELLQDDLLEASQQEYSLYRDQLALTERHLDTLIQDTNGALDILASLADSFRAVEDQTSSFKSQCDDLLTEQKRLQKLADEVGTDLYYYTYLDNVTRRLNAPGASRLVDDEVFEEILTNLDACIAFMTKNPNYRDAESYLARYQALLTKALHLLEVGFVSRLDKSSADMAKQIAATQSEAARHALAYGRFEELLLDSYSLLPNIRNVLSKAFDEYGSPKSGQSVDIYSNTAKNIFLAYLGTRDRDLKPIIQKEIEAFRNDAKETSPETASRNFVKQCFERSYHEAQLFTKLFEMEPGYSTDTASAFMAIKGHRSDLVNGVNVAPIATQLQSVLVPSELKVACNVLGWMTHEYLVLDYDEDETPFARHCRELTARLLTEHLWAFTDAAFEAEIAKSISKVPVVVDALKIGPVVDGVASSNAYPPVKRALELLDLFDQSMPKERCQRDSPVVFKIVKEAIQALHRAEARLKPLKTGTDSDLFMIKNLLILKNELVSLEIGDIRSQDPGMQHFGQIWDALSVAQNLVGYFSSFIPGSSLWSRGSPGPGGAKNGTPAVAPEQQDASDQLDELLRKSIYAFTQRWGDVINEATGRQLGGKNLVKVERELEAMLQNAFSNQPEVIAKLKEAIQMHAQAQNERKGSKITRV</sequence>
<evidence type="ECO:0000256" key="1">
    <source>
        <dbReference type="ARBA" id="ARBA00004395"/>
    </source>
</evidence>
<evidence type="ECO:0000256" key="7">
    <source>
        <dbReference type="ARBA" id="ARBA00023136"/>
    </source>
</evidence>
<dbReference type="AlphaFoldDB" id="A0A507BN48"/>
<dbReference type="GO" id="GO:0005801">
    <property type="term" value="C:cis-Golgi network"/>
    <property type="evidence" value="ECO:0007669"/>
    <property type="project" value="InterPro"/>
</dbReference>
<evidence type="ECO:0000256" key="8">
    <source>
        <dbReference type="ARBA" id="ARBA00031339"/>
    </source>
</evidence>
<comment type="similarity">
    <text evidence="2">Belongs to the COG3 family.</text>
</comment>
<comment type="caution">
    <text evidence="12">The sequence shown here is derived from an EMBL/GenBank/DDBJ whole genome shotgun (WGS) entry which is preliminary data.</text>
</comment>
<dbReference type="InterPro" id="IPR048320">
    <property type="entry name" value="COG3_N"/>
</dbReference>
<comment type="subcellular location">
    <subcellularLocation>
        <location evidence="1">Golgi apparatus membrane</location>
        <topology evidence="1">Peripheral membrane protein</topology>
    </subcellularLocation>
</comment>
<feature type="region of interest" description="Disordered" evidence="9">
    <location>
        <begin position="658"/>
        <end position="680"/>
    </location>
</feature>
<dbReference type="Pfam" id="PF04136">
    <property type="entry name" value="COG3_N"/>
    <property type="match status" value="1"/>
</dbReference>
<dbReference type="EMBL" id="SKBQ01000011">
    <property type="protein sequence ID" value="TPX18208.1"/>
    <property type="molecule type" value="Genomic_DNA"/>
</dbReference>
<evidence type="ECO:0000256" key="5">
    <source>
        <dbReference type="ARBA" id="ARBA00022927"/>
    </source>
</evidence>
<dbReference type="GO" id="GO:0006886">
    <property type="term" value="P:intracellular protein transport"/>
    <property type="evidence" value="ECO:0007669"/>
    <property type="project" value="InterPro"/>
</dbReference>
<keyword evidence="4" id="KW-0813">Transport</keyword>
<evidence type="ECO:0000256" key="9">
    <source>
        <dbReference type="SAM" id="MobiDB-lite"/>
    </source>
</evidence>
<name>A0A507BN48_9PEZI</name>
<proteinExistence type="inferred from homology"/>
<evidence type="ECO:0000313" key="13">
    <source>
        <dbReference type="Proteomes" id="UP000319257"/>
    </source>
</evidence>
<keyword evidence="6" id="KW-0333">Golgi apparatus</keyword>
<keyword evidence="13" id="KW-1185">Reference proteome</keyword>
<evidence type="ECO:0000256" key="4">
    <source>
        <dbReference type="ARBA" id="ARBA00022448"/>
    </source>
</evidence>
<evidence type="ECO:0000256" key="2">
    <source>
        <dbReference type="ARBA" id="ARBA00009936"/>
    </source>
</evidence>
<evidence type="ECO:0000313" key="12">
    <source>
        <dbReference type="EMBL" id="TPX18208.1"/>
    </source>
</evidence>
<reference evidence="12 13" key="1">
    <citation type="submission" date="2019-06" db="EMBL/GenBank/DDBJ databases">
        <title>Draft genome sequence of the filamentous fungus Phialemoniopsis curvata isolated from diesel fuel.</title>
        <authorList>
            <person name="Varaljay V.A."/>
            <person name="Lyon W.J."/>
            <person name="Crouch A.L."/>
            <person name="Drake C.E."/>
            <person name="Hollomon J.M."/>
            <person name="Nadeau L.J."/>
            <person name="Nunn H.S."/>
            <person name="Stevenson B.S."/>
            <person name="Bojanowski C.L."/>
            <person name="Crookes-Goodson W.J."/>
        </authorList>
    </citation>
    <scope>NUCLEOTIDE SEQUENCE [LARGE SCALE GENOMIC DNA]</scope>
    <source>
        <strain evidence="12 13">D216</strain>
    </source>
</reference>
<dbReference type="Proteomes" id="UP000319257">
    <property type="component" value="Unassembled WGS sequence"/>
</dbReference>
<feature type="domain" description="Conserved oligomeric Golgi complex subunit 3 C-terminal" evidence="11">
    <location>
        <begin position="302"/>
        <end position="631"/>
    </location>
</feature>
<keyword evidence="5" id="KW-0653">Protein transport</keyword>
<dbReference type="GO" id="GO:0000139">
    <property type="term" value="C:Golgi membrane"/>
    <property type="evidence" value="ECO:0007669"/>
    <property type="project" value="UniProtKB-SubCell"/>
</dbReference>
<dbReference type="GO" id="GO:0007030">
    <property type="term" value="P:Golgi organization"/>
    <property type="evidence" value="ECO:0007669"/>
    <property type="project" value="TreeGrafter"/>
</dbReference>
<dbReference type="PANTHER" id="PTHR13302:SF8">
    <property type="entry name" value="CONSERVED OLIGOMERIC GOLGI COMPLEX SUBUNIT 3"/>
    <property type="match status" value="1"/>
</dbReference>
<dbReference type="InParanoid" id="A0A507BN48"/>
<dbReference type="Pfam" id="PF20671">
    <property type="entry name" value="COG3_C"/>
    <property type="match status" value="1"/>
</dbReference>
<dbReference type="GeneID" id="41970164"/>
<gene>
    <name evidence="12" type="ORF">E0L32_002717</name>
</gene>
<dbReference type="GO" id="GO:0006891">
    <property type="term" value="P:intra-Golgi vesicle-mediated transport"/>
    <property type="evidence" value="ECO:0007669"/>
    <property type="project" value="TreeGrafter"/>
</dbReference>
<dbReference type="OrthoDB" id="296793at2759"/>
<dbReference type="InterPro" id="IPR007265">
    <property type="entry name" value="COG_su3"/>
</dbReference>
<dbReference type="InterPro" id="IPR048685">
    <property type="entry name" value="COG3_C"/>
</dbReference>
<evidence type="ECO:0000259" key="11">
    <source>
        <dbReference type="Pfam" id="PF20671"/>
    </source>
</evidence>
<keyword evidence="7" id="KW-0472">Membrane</keyword>
<protein>
    <recommendedName>
        <fullName evidence="3">Conserved oligomeric Golgi complex subunit 3</fullName>
    </recommendedName>
    <alternativeName>
        <fullName evidence="8">Component of oligomeric Golgi complex 3</fullName>
    </alternativeName>
</protein>
<dbReference type="STRING" id="1093900.A0A507BN48"/>
<accession>A0A507BN48</accession>
<feature type="domain" description="Conserved oligomeric Golgi complex subunit 3 N-terminal" evidence="10">
    <location>
        <begin position="138"/>
        <end position="282"/>
    </location>
</feature>
<dbReference type="RefSeq" id="XP_030999919.1">
    <property type="nucleotide sequence ID" value="XM_031136937.1"/>
</dbReference>
<feature type="region of interest" description="Disordered" evidence="9">
    <location>
        <begin position="10"/>
        <end position="44"/>
    </location>
</feature>